<evidence type="ECO:0000256" key="1">
    <source>
        <dbReference type="SAM" id="SignalP"/>
    </source>
</evidence>
<feature type="signal peptide" evidence="1">
    <location>
        <begin position="1"/>
        <end position="25"/>
    </location>
</feature>
<reference evidence="2" key="1">
    <citation type="submission" date="2023-06" db="EMBL/GenBank/DDBJ databases">
        <title>Genome-scale phylogeny and comparative genomics of the fungal order Sordariales.</title>
        <authorList>
            <consortium name="Lawrence Berkeley National Laboratory"/>
            <person name="Hensen N."/>
            <person name="Bonometti L."/>
            <person name="Westerberg I."/>
            <person name="Brannstrom I.O."/>
            <person name="Guillou S."/>
            <person name="Cros-Aarteil S."/>
            <person name="Calhoun S."/>
            <person name="Haridas S."/>
            <person name="Kuo A."/>
            <person name="Mondo S."/>
            <person name="Pangilinan J."/>
            <person name="Riley R."/>
            <person name="LaButti K."/>
            <person name="Andreopoulos B."/>
            <person name="Lipzen A."/>
            <person name="Chen C."/>
            <person name="Yanf M."/>
            <person name="Daum C."/>
            <person name="Ng V."/>
            <person name="Clum A."/>
            <person name="Steindorff A."/>
            <person name="Ohm R."/>
            <person name="Martin F."/>
            <person name="Silar P."/>
            <person name="Natvig D."/>
            <person name="Lalanne C."/>
            <person name="Gautier V."/>
            <person name="Ament-velasquez S.L."/>
            <person name="Kruys A."/>
            <person name="Hutchinson M.I."/>
            <person name="Powell A.J."/>
            <person name="Barry K."/>
            <person name="Miller A.N."/>
            <person name="Grigoriev I.V."/>
            <person name="Debuchy R."/>
            <person name="Gladieux P."/>
            <person name="Thoren M.H."/>
            <person name="Johannesson H."/>
        </authorList>
    </citation>
    <scope>NUCLEOTIDE SEQUENCE</scope>
    <source>
        <strain evidence="2">SMH3187-1</strain>
    </source>
</reference>
<dbReference type="InterPro" id="IPR032675">
    <property type="entry name" value="LRR_dom_sf"/>
</dbReference>
<gene>
    <name evidence="2" type="ORF">B0T18DRAFT_492431</name>
</gene>
<dbReference type="SUPFAM" id="SSF52047">
    <property type="entry name" value="RNI-like"/>
    <property type="match status" value="1"/>
</dbReference>
<comment type="caution">
    <text evidence="2">The sequence shown here is derived from an EMBL/GenBank/DDBJ whole genome shotgun (WGS) entry which is preliminary data.</text>
</comment>
<keyword evidence="1" id="KW-0732">Signal</keyword>
<protein>
    <recommendedName>
        <fullName evidence="4">F-box domain-containing protein</fullName>
    </recommendedName>
</protein>
<feature type="chain" id="PRO_5041278910" description="F-box domain-containing protein" evidence="1">
    <location>
        <begin position="26"/>
        <end position="570"/>
    </location>
</feature>
<dbReference type="Gene3D" id="3.80.10.10">
    <property type="entry name" value="Ribonuclease Inhibitor"/>
    <property type="match status" value="1"/>
</dbReference>
<evidence type="ECO:0008006" key="4">
    <source>
        <dbReference type="Google" id="ProtNLM"/>
    </source>
</evidence>
<dbReference type="Proteomes" id="UP001172155">
    <property type="component" value="Unassembled WGS sequence"/>
</dbReference>
<name>A0AA40EHL8_9PEZI</name>
<accession>A0AA40EHL8</accession>
<sequence length="570" mass="63253">MSNGYLGGRNLFCCLAVCPLLVADGGSFLQPLIFQLLSCQKHRPRSKRIVAQPQISSFWWRLGPHILLQRVSKKLPPPTLLLKHPTWATRMTAGTQNIYQIMKLPLDIWLLTLQDMATEGDLEGLFHVAQTSRTLAHFALQLLYEHLPSTGSGDGASVIIRSMWWRSVIMSILGQTSQPYYAFVKVLSLFSLYCHLLDFNSTTQVRLSGCTGPELRDAFFSYPLQAVKIQDGKGRLDAGAVVVQVANLLSKRLQATGAAHDDATTLSVLERTNLPTGNWPEWASRPARLTSLSVRPIDSLSGDLARAIRKACPRFKELEWRDSSEFSSDKTAGEFIQNLAPNSLVSFQVFWNISVGPEIIQALGSQIMSLRHLGLPRLQNPALEALPLVGPLVGLKSFKLGFGWELPSMVPAGDIRQTIISWMKQQVSLKEFELEYYEETIEFVQELLGGLEKTKLESLTICQDYGSIASLSSQDQIRLYDEVGKQTALRSLCLSDDYEVLEEEDYPAVLDETQPQQLALANALALLTELRSLKISSPMSYRAFTSLSFRTARKTAGKTAGNTAPSGSKT</sequence>
<organism evidence="2 3">
    <name type="scientific">Schizothecium vesticola</name>
    <dbReference type="NCBI Taxonomy" id="314040"/>
    <lineage>
        <taxon>Eukaryota</taxon>
        <taxon>Fungi</taxon>
        <taxon>Dikarya</taxon>
        <taxon>Ascomycota</taxon>
        <taxon>Pezizomycotina</taxon>
        <taxon>Sordariomycetes</taxon>
        <taxon>Sordariomycetidae</taxon>
        <taxon>Sordariales</taxon>
        <taxon>Schizotheciaceae</taxon>
        <taxon>Schizothecium</taxon>
    </lineage>
</organism>
<dbReference type="AlphaFoldDB" id="A0AA40EHL8"/>
<evidence type="ECO:0000313" key="2">
    <source>
        <dbReference type="EMBL" id="KAK0738456.1"/>
    </source>
</evidence>
<keyword evidence="3" id="KW-1185">Reference proteome</keyword>
<proteinExistence type="predicted"/>
<dbReference type="EMBL" id="JAUKUD010000007">
    <property type="protein sequence ID" value="KAK0738456.1"/>
    <property type="molecule type" value="Genomic_DNA"/>
</dbReference>
<evidence type="ECO:0000313" key="3">
    <source>
        <dbReference type="Proteomes" id="UP001172155"/>
    </source>
</evidence>